<sequence length="109" mass="11885">MTTTNQPPLTDEVQCARSILAELAEAGTTLLTRERHLDVLLALDNLERASRGAWPPPPARREVSSVDDALREARASLEAVLGDLTRHGVEALPLAFAIDHVRQALGRRS</sequence>
<evidence type="ECO:0000313" key="1">
    <source>
        <dbReference type="EMBL" id="QNN54699.1"/>
    </source>
</evidence>
<name>A0A7G9RGH4_9ACTN</name>
<evidence type="ECO:0000313" key="2">
    <source>
        <dbReference type="Proteomes" id="UP000515947"/>
    </source>
</evidence>
<gene>
    <name evidence="1" type="ORF">H9L09_10595</name>
</gene>
<dbReference type="AlphaFoldDB" id="A0A7G9RGH4"/>
<dbReference type="KEGG" id="nmes:H9L09_10595"/>
<dbReference type="RefSeq" id="WP_187580539.1">
    <property type="nucleotide sequence ID" value="NZ_CP060713.1"/>
</dbReference>
<reference evidence="1 2" key="1">
    <citation type="submission" date="2020-08" db="EMBL/GenBank/DDBJ databases">
        <title>Genome sequence of Nocardioides mesophilus KACC 16243T.</title>
        <authorList>
            <person name="Hyun D.-W."/>
            <person name="Bae J.-W."/>
        </authorList>
    </citation>
    <scope>NUCLEOTIDE SEQUENCE [LARGE SCALE GENOMIC DNA]</scope>
    <source>
        <strain evidence="1 2">KACC 16243</strain>
    </source>
</reference>
<proteinExistence type="predicted"/>
<dbReference type="EMBL" id="CP060713">
    <property type="protein sequence ID" value="QNN54699.1"/>
    <property type="molecule type" value="Genomic_DNA"/>
</dbReference>
<keyword evidence="2" id="KW-1185">Reference proteome</keyword>
<accession>A0A7G9RGH4</accession>
<protein>
    <submittedName>
        <fullName evidence="1">Uncharacterized protein</fullName>
    </submittedName>
</protein>
<dbReference type="Proteomes" id="UP000515947">
    <property type="component" value="Chromosome"/>
</dbReference>
<organism evidence="1 2">
    <name type="scientific">Nocardioides mesophilus</name>
    <dbReference type="NCBI Taxonomy" id="433659"/>
    <lineage>
        <taxon>Bacteria</taxon>
        <taxon>Bacillati</taxon>
        <taxon>Actinomycetota</taxon>
        <taxon>Actinomycetes</taxon>
        <taxon>Propionibacteriales</taxon>
        <taxon>Nocardioidaceae</taxon>
        <taxon>Nocardioides</taxon>
    </lineage>
</organism>